<evidence type="ECO:0000313" key="2">
    <source>
        <dbReference type="Proteomes" id="UP000017661"/>
    </source>
</evidence>
<organism evidence="1 2">
    <name type="scientific">Bacillus phage vB_BanS-Tsamsa</name>
    <dbReference type="NCBI Taxonomy" id="1308863"/>
    <lineage>
        <taxon>Viruses</taxon>
        <taxon>Duplodnaviria</taxon>
        <taxon>Heunggongvirae</taxon>
        <taxon>Uroviricota</taxon>
        <taxon>Caudoviricetes</taxon>
        <taxon>Joanripponvirinae</taxon>
        <taxon>Tsamsavirus</taxon>
        <taxon>Tsamsavirus tsamsa</taxon>
    </lineage>
</organism>
<sequence>MKVEFEFVDGEVYVVVYQEIWDLEDGQDKFVVHREKVSETVAVMANKYHAFQFNKILIENSWKK</sequence>
<dbReference type="KEGG" id="vg:17825306"/>
<evidence type="ECO:0000313" key="1">
    <source>
        <dbReference type="EMBL" id="AGI11945.1"/>
    </source>
</evidence>
<accession>U5JA01</accession>
<dbReference type="RefSeq" id="YP_008873418.1">
    <property type="nucleotide sequence ID" value="NC_023007.1"/>
</dbReference>
<name>U5JA01_9CAUD</name>
<proteinExistence type="predicted"/>
<dbReference type="GeneID" id="17825306"/>
<dbReference type="EMBL" id="KC481682">
    <property type="protein sequence ID" value="AGI11945.1"/>
    <property type="molecule type" value="Genomic_DNA"/>
</dbReference>
<keyword evidence="2" id="KW-1185">Reference proteome</keyword>
<dbReference type="Proteomes" id="UP000017661">
    <property type="component" value="Segment"/>
</dbReference>
<protein>
    <submittedName>
        <fullName evidence="1">Uncharacterized protein</fullName>
    </submittedName>
</protein>
<reference evidence="1 2" key="1">
    <citation type="journal article" date="2014" name="PLoS ONE">
        <title>Novel Giant Siphovirus from Bacillus anthracis Features Unusual Genome Characteristics.</title>
        <authorList>
            <person name="Ganz H.H."/>
            <person name="Law C."/>
            <person name="Schmuki M."/>
            <person name="Eichenseher F."/>
            <person name="Calendar R."/>
            <person name="Loessner M.J."/>
            <person name="Getz W.M."/>
            <person name="Korlach J."/>
            <person name="Beyer W."/>
            <person name="Klumpp J."/>
        </authorList>
    </citation>
    <scope>NUCLEOTIDE SEQUENCE [LARGE SCALE GENOMIC DNA]</scope>
</reference>